<comment type="caution">
    <text evidence="7">The sequence shown here is derived from an EMBL/GenBank/DDBJ whole genome shotgun (WGS) entry which is preliminary data.</text>
</comment>
<dbReference type="InterPro" id="IPR000169">
    <property type="entry name" value="Pept_cys_AS"/>
</dbReference>
<keyword evidence="4" id="KW-0732">Signal</keyword>
<feature type="chain" id="PRO_5040130283" evidence="4">
    <location>
        <begin position="24"/>
        <end position="356"/>
    </location>
</feature>
<dbReference type="AlphaFoldDB" id="A0A9Q0KCE5"/>
<dbReference type="InterPro" id="IPR038765">
    <property type="entry name" value="Papain-like_cys_pep_sf"/>
</dbReference>
<feature type="signal peptide" evidence="4">
    <location>
        <begin position="1"/>
        <end position="23"/>
    </location>
</feature>
<dbReference type="SMART" id="SM00645">
    <property type="entry name" value="Pept_C1"/>
    <property type="match status" value="1"/>
</dbReference>
<dbReference type="PROSITE" id="PS00139">
    <property type="entry name" value="THIOL_PROTEASE_CYS"/>
    <property type="match status" value="1"/>
</dbReference>
<dbReference type="Proteomes" id="UP001141806">
    <property type="component" value="Unassembled WGS sequence"/>
</dbReference>
<dbReference type="GO" id="GO:0006508">
    <property type="term" value="P:proteolysis"/>
    <property type="evidence" value="ECO:0007669"/>
    <property type="project" value="InterPro"/>
</dbReference>
<dbReference type="PANTHER" id="PTHR12411">
    <property type="entry name" value="CYSTEINE PROTEASE FAMILY C1-RELATED"/>
    <property type="match status" value="1"/>
</dbReference>
<dbReference type="PROSITE" id="PS00640">
    <property type="entry name" value="THIOL_PROTEASE_ASN"/>
    <property type="match status" value="1"/>
</dbReference>
<feature type="domain" description="Peptidase C1A papain C-terminal" evidence="5">
    <location>
        <begin position="136"/>
        <end position="347"/>
    </location>
</feature>
<organism evidence="7 8">
    <name type="scientific">Protea cynaroides</name>
    <dbReference type="NCBI Taxonomy" id="273540"/>
    <lineage>
        <taxon>Eukaryota</taxon>
        <taxon>Viridiplantae</taxon>
        <taxon>Streptophyta</taxon>
        <taxon>Embryophyta</taxon>
        <taxon>Tracheophyta</taxon>
        <taxon>Spermatophyta</taxon>
        <taxon>Magnoliopsida</taxon>
        <taxon>Proteales</taxon>
        <taxon>Proteaceae</taxon>
        <taxon>Protea</taxon>
    </lineage>
</organism>
<dbReference type="GO" id="GO:0008234">
    <property type="term" value="F:cysteine-type peptidase activity"/>
    <property type="evidence" value="ECO:0007669"/>
    <property type="project" value="InterPro"/>
</dbReference>
<evidence type="ECO:0000259" key="5">
    <source>
        <dbReference type="SMART" id="SM00645"/>
    </source>
</evidence>
<dbReference type="OrthoDB" id="10253408at2759"/>
<proteinExistence type="inferred from homology"/>
<keyword evidence="8" id="KW-1185">Reference proteome</keyword>
<dbReference type="PRINTS" id="PR00705">
    <property type="entry name" value="PAPAIN"/>
</dbReference>
<comment type="similarity">
    <text evidence="1">Belongs to the peptidase C1 family.</text>
</comment>
<accession>A0A9Q0KCE5</accession>
<evidence type="ECO:0000256" key="3">
    <source>
        <dbReference type="ARBA" id="ARBA00023157"/>
    </source>
</evidence>
<dbReference type="SUPFAM" id="SSF54001">
    <property type="entry name" value="Cysteine proteinases"/>
    <property type="match status" value="1"/>
</dbReference>
<evidence type="ECO:0000256" key="2">
    <source>
        <dbReference type="ARBA" id="ARBA00023145"/>
    </source>
</evidence>
<dbReference type="InterPro" id="IPR039417">
    <property type="entry name" value="Peptidase_C1A_papain-like"/>
</dbReference>
<keyword evidence="3" id="KW-1015">Disulfide bond</keyword>
<dbReference type="InterPro" id="IPR013128">
    <property type="entry name" value="Peptidase_C1A"/>
</dbReference>
<dbReference type="CDD" id="cd02248">
    <property type="entry name" value="Peptidase_C1A"/>
    <property type="match status" value="1"/>
</dbReference>
<gene>
    <name evidence="7" type="ORF">NE237_014598</name>
</gene>
<dbReference type="InterPro" id="IPR025660">
    <property type="entry name" value="Pept_his_AS"/>
</dbReference>
<dbReference type="InterPro" id="IPR013201">
    <property type="entry name" value="Prot_inhib_I29"/>
</dbReference>
<dbReference type="Gene3D" id="3.90.70.10">
    <property type="entry name" value="Cysteine proteinases"/>
    <property type="match status" value="1"/>
</dbReference>
<dbReference type="SMART" id="SM00848">
    <property type="entry name" value="Inhibitor_I29"/>
    <property type="match status" value="1"/>
</dbReference>
<protein>
    <submittedName>
        <fullName evidence="7">Uncharacterized protein</fullName>
    </submittedName>
</protein>
<dbReference type="PROSITE" id="PS00639">
    <property type="entry name" value="THIOL_PROTEASE_HIS"/>
    <property type="match status" value="1"/>
</dbReference>
<dbReference type="Pfam" id="PF08246">
    <property type="entry name" value="Inhibitor_I29"/>
    <property type="match status" value="1"/>
</dbReference>
<sequence length="356" mass="40044">MEMGKIIVVVVISMVLVLRLTQSLEFNKKRFEFNEKDLETDYSVQDLYERWSSYHNIFRDHSVKQMHINVFKEKAKFIYEFNKKDAPSKLELNRFADMTKHEIMTTYTGYHAMNSHNRIQLQGTIDSSKYNENIEIPTSVDWRTSGAITPVKDQGHCGSCWAFATAAAVESIHYIATGELLNLSPQQLVSCDDSNYGCDGGWSSDAYQYIRVNGGLTTWQNYPYTGTDSICDKSKESLPPLVTIGNYHSVPQNEYSMMQVVATQPISVNIDASGVKFHHYKQGIYIGDDCATELNHAVTIVGYGSEGGIDYWIVKNSWGEGWGENGYIRIKRGVGACAIDLSATYPVKSSDISSSM</sequence>
<dbReference type="Pfam" id="PF00112">
    <property type="entry name" value="Peptidase_C1"/>
    <property type="match status" value="1"/>
</dbReference>
<reference evidence="7" key="1">
    <citation type="journal article" date="2023" name="Plant J.">
        <title>The genome of the king protea, Protea cynaroides.</title>
        <authorList>
            <person name="Chang J."/>
            <person name="Duong T.A."/>
            <person name="Schoeman C."/>
            <person name="Ma X."/>
            <person name="Roodt D."/>
            <person name="Barker N."/>
            <person name="Li Z."/>
            <person name="Van de Peer Y."/>
            <person name="Mizrachi E."/>
        </authorList>
    </citation>
    <scope>NUCLEOTIDE SEQUENCE</scope>
    <source>
        <tissue evidence="7">Young leaves</tissue>
    </source>
</reference>
<dbReference type="InterPro" id="IPR025661">
    <property type="entry name" value="Pept_asp_AS"/>
</dbReference>
<dbReference type="InterPro" id="IPR000668">
    <property type="entry name" value="Peptidase_C1A_C"/>
</dbReference>
<evidence type="ECO:0000313" key="8">
    <source>
        <dbReference type="Proteomes" id="UP001141806"/>
    </source>
</evidence>
<evidence type="ECO:0000259" key="6">
    <source>
        <dbReference type="SMART" id="SM00848"/>
    </source>
</evidence>
<dbReference type="EMBL" id="JAMYWD010000006">
    <property type="protein sequence ID" value="KAJ4967897.1"/>
    <property type="molecule type" value="Genomic_DNA"/>
</dbReference>
<evidence type="ECO:0000256" key="1">
    <source>
        <dbReference type="ARBA" id="ARBA00008455"/>
    </source>
</evidence>
<evidence type="ECO:0000256" key="4">
    <source>
        <dbReference type="SAM" id="SignalP"/>
    </source>
</evidence>
<feature type="domain" description="Cathepsin propeptide inhibitor" evidence="6">
    <location>
        <begin position="48"/>
        <end position="103"/>
    </location>
</feature>
<name>A0A9Q0KCE5_9MAGN</name>
<keyword evidence="2" id="KW-0865">Zymogen</keyword>
<dbReference type="FunFam" id="3.90.70.10:FF:000204">
    <property type="entry name" value="Papain"/>
    <property type="match status" value="1"/>
</dbReference>
<evidence type="ECO:0000313" key="7">
    <source>
        <dbReference type="EMBL" id="KAJ4967897.1"/>
    </source>
</evidence>